<sequence>MSFFYHVPHYTKDEKIIREIVVRNCICTHIYTVRVDGGDPSTASTRTLRNRAARVGTVVGSRQSAISRRFSSQFDDLFTFFIFHNEKRHNGSKRYRFRRPRRGYAACLSRP</sequence>
<dbReference type="EMBL" id="JARK01000621">
    <property type="protein sequence ID" value="EYC35572.1"/>
    <property type="molecule type" value="Genomic_DNA"/>
</dbReference>
<keyword evidence="2" id="KW-1185">Reference proteome</keyword>
<comment type="caution">
    <text evidence="1">The sequence shown here is derived from an EMBL/GenBank/DDBJ whole genome shotgun (WGS) entry which is preliminary data.</text>
</comment>
<evidence type="ECO:0000313" key="2">
    <source>
        <dbReference type="Proteomes" id="UP000024635"/>
    </source>
</evidence>
<reference evidence="2" key="1">
    <citation type="journal article" date="2015" name="Nat. Genet.">
        <title>The genome and transcriptome of the zoonotic hookworm Ancylostoma ceylanicum identify infection-specific gene families.</title>
        <authorList>
            <person name="Schwarz E.M."/>
            <person name="Hu Y."/>
            <person name="Antoshechkin I."/>
            <person name="Miller M.M."/>
            <person name="Sternberg P.W."/>
            <person name="Aroian R.V."/>
        </authorList>
    </citation>
    <scope>NUCLEOTIDE SEQUENCE</scope>
    <source>
        <strain evidence="2">HY135</strain>
    </source>
</reference>
<organism evidence="1 2">
    <name type="scientific">Ancylostoma ceylanicum</name>
    <dbReference type="NCBI Taxonomy" id="53326"/>
    <lineage>
        <taxon>Eukaryota</taxon>
        <taxon>Metazoa</taxon>
        <taxon>Ecdysozoa</taxon>
        <taxon>Nematoda</taxon>
        <taxon>Chromadorea</taxon>
        <taxon>Rhabditida</taxon>
        <taxon>Rhabditina</taxon>
        <taxon>Rhabditomorpha</taxon>
        <taxon>Strongyloidea</taxon>
        <taxon>Ancylostomatidae</taxon>
        <taxon>Ancylostomatinae</taxon>
        <taxon>Ancylostoma</taxon>
    </lineage>
</organism>
<accession>A0A016W8H8</accession>
<evidence type="ECO:0000313" key="1">
    <source>
        <dbReference type="EMBL" id="EYC35572.1"/>
    </source>
</evidence>
<proteinExistence type="predicted"/>
<gene>
    <name evidence="1" type="primary">Acey_s1021.g3413</name>
    <name evidence="1" type="ORF">Y032_1021g3413</name>
</gene>
<dbReference type="Proteomes" id="UP000024635">
    <property type="component" value="Unassembled WGS sequence"/>
</dbReference>
<name>A0A016W8H8_9BILA</name>
<protein>
    <submittedName>
        <fullName evidence="1">Uncharacterized protein</fullName>
    </submittedName>
</protein>
<dbReference type="AlphaFoldDB" id="A0A016W8H8"/>